<dbReference type="PANTHER" id="PTHR12892:SF8">
    <property type="entry name" value="PROTEIN CBG16685"/>
    <property type="match status" value="1"/>
</dbReference>
<evidence type="ECO:0000256" key="1">
    <source>
        <dbReference type="SAM" id="Phobius"/>
    </source>
</evidence>
<dbReference type="PANTHER" id="PTHR12892">
    <property type="entry name" value="FGF RECEPTOR ACTIVATING PROTEIN 1"/>
    <property type="match status" value="1"/>
</dbReference>
<dbReference type="Pfam" id="PF10277">
    <property type="entry name" value="Frag1"/>
    <property type="match status" value="1"/>
</dbReference>
<keyword evidence="1" id="KW-0472">Membrane</keyword>
<feature type="transmembrane region" description="Helical" evidence="1">
    <location>
        <begin position="148"/>
        <end position="175"/>
    </location>
</feature>
<organism evidence="3">
    <name type="scientific">Ascaris suum</name>
    <name type="common">Pig roundworm</name>
    <name type="synonym">Ascaris lumbricoides</name>
    <dbReference type="NCBI Taxonomy" id="6253"/>
    <lineage>
        <taxon>Eukaryota</taxon>
        <taxon>Metazoa</taxon>
        <taxon>Ecdysozoa</taxon>
        <taxon>Nematoda</taxon>
        <taxon>Chromadorea</taxon>
        <taxon>Rhabditida</taxon>
        <taxon>Spirurina</taxon>
        <taxon>Ascaridomorpha</taxon>
        <taxon>Ascaridoidea</taxon>
        <taxon>Ascarididae</taxon>
        <taxon>Ascaris</taxon>
    </lineage>
</organism>
<keyword evidence="1" id="KW-1133">Transmembrane helix</keyword>
<dbReference type="InterPro" id="IPR019402">
    <property type="entry name" value="CWH43_N"/>
</dbReference>
<sequence length="335" mass="38926">MACMVTVIVPKTKAEREKIKEKYIEDNNDNLAYLNFQLLTSSSLFAIFSLLIILWAILLSYYFDIQRIHSNSINNWLNSTEWTQRACNITFADIPKHWLPSVLRIFELSVQGNVLFRIITIIPIALRLFHSYITQARNSLEKRCNNPIYWLCNIVAPYFLFVELISCALFSIITIRHDFPEFHRQAIIAFIISGTLHMLIQTITSLWRKKDQQKRIDHFSNGVKIISLVGFGFAAPQFLNFQQEFISSPVCHSYVPPFQAICEYITFICNGAFHLTTLIDNRYARLICYPRTASGECEPLKPANFKEGGSFEYCRSWELAQRQAQLKRNTIDDKI</sequence>
<feature type="domain" description="CWH43-like N-terminal" evidence="2">
    <location>
        <begin position="101"/>
        <end position="280"/>
    </location>
</feature>
<proteinExistence type="evidence at transcript level"/>
<evidence type="ECO:0000259" key="2">
    <source>
        <dbReference type="Pfam" id="PF10277"/>
    </source>
</evidence>
<keyword evidence="1" id="KW-0812">Transmembrane</keyword>
<name>F1LBH4_ASCSU</name>
<evidence type="ECO:0000313" key="3">
    <source>
        <dbReference type="EMBL" id="ADY47478.1"/>
    </source>
</evidence>
<accession>F1LBH4</accession>
<dbReference type="GO" id="GO:0000139">
    <property type="term" value="C:Golgi membrane"/>
    <property type="evidence" value="ECO:0007669"/>
    <property type="project" value="InterPro"/>
</dbReference>
<feature type="transmembrane region" description="Helical" evidence="1">
    <location>
        <begin position="38"/>
        <end position="63"/>
    </location>
</feature>
<reference evidence="3" key="1">
    <citation type="journal article" date="2011" name="Genome Res.">
        <title>Deep small RNA sequencing from the nematode Ascaris reveals conservation, functional diversification, and novel developmental profiles.</title>
        <authorList>
            <person name="Wang J."/>
            <person name="Czech B."/>
            <person name="Crunk A."/>
            <person name="Wallace A."/>
            <person name="Mitreva M."/>
            <person name="Hannon G.J."/>
            <person name="Davis R.E."/>
        </authorList>
    </citation>
    <scope>NUCLEOTIDE SEQUENCE</scope>
</reference>
<dbReference type="GO" id="GO:0005789">
    <property type="term" value="C:endoplasmic reticulum membrane"/>
    <property type="evidence" value="ECO:0007669"/>
    <property type="project" value="TreeGrafter"/>
</dbReference>
<dbReference type="AlphaFoldDB" id="F1LBH4"/>
<protein>
    <recommendedName>
        <fullName evidence="2">CWH43-like N-terminal domain-containing protein</fullName>
    </recommendedName>
</protein>
<dbReference type="GO" id="GO:0006506">
    <property type="term" value="P:GPI anchor biosynthetic process"/>
    <property type="evidence" value="ECO:0007669"/>
    <property type="project" value="TreeGrafter"/>
</dbReference>
<feature type="transmembrane region" description="Helical" evidence="1">
    <location>
        <begin position="187"/>
        <end position="207"/>
    </location>
</feature>
<dbReference type="InterPro" id="IPR039545">
    <property type="entry name" value="PGAP2"/>
</dbReference>
<dbReference type="EMBL" id="JI176404">
    <property type="protein sequence ID" value="ADY47478.1"/>
    <property type="molecule type" value="mRNA"/>
</dbReference>